<evidence type="ECO:0000313" key="1">
    <source>
        <dbReference type="EMBL" id="GBP55539.1"/>
    </source>
</evidence>
<reference evidence="1 2" key="1">
    <citation type="journal article" date="2019" name="Commun. Biol.">
        <title>The bagworm genome reveals a unique fibroin gene that provides high tensile strength.</title>
        <authorList>
            <person name="Kono N."/>
            <person name="Nakamura H."/>
            <person name="Ohtoshi R."/>
            <person name="Tomita M."/>
            <person name="Numata K."/>
            <person name="Arakawa K."/>
        </authorList>
    </citation>
    <scope>NUCLEOTIDE SEQUENCE [LARGE SCALE GENOMIC DNA]</scope>
</reference>
<protein>
    <submittedName>
        <fullName evidence="1">Uncharacterized protein</fullName>
    </submittedName>
</protein>
<accession>A0A4C1WZN9</accession>
<gene>
    <name evidence="1" type="ORF">EVAR_36262_1</name>
</gene>
<evidence type="ECO:0000313" key="2">
    <source>
        <dbReference type="Proteomes" id="UP000299102"/>
    </source>
</evidence>
<organism evidence="1 2">
    <name type="scientific">Eumeta variegata</name>
    <name type="common">Bagworm moth</name>
    <name type="synonym">Eumeta japonica</name>
    <dbReference type="NCBI Taxonomy" id="151549"/>
    <lineage>
        <taxon>Eukaryota</taxon>
        <taxon>Metazoa</taxon>
        <taxon>Ecdysozoa</taxon>
        <taxon>Arthropoda</taxon>
        <taxon>Hexapoda</taxon>
        <taxon>Insecta</taxon>
        <taxon>Pterygota</taxon>
        <taxon>Neoptera</taxon>
        <taxon>Endopterygota</taxon>
        <taxon>Lepidoptera</taxon>
        <taxon>Glossata</taxon>
        <taxon>Ditrysia</taxon>
        <taxon>Tineoidea</taxon>
        <taxon>Psychidae</taxon>
        <taxon>Oiketicinae</taxon>
        <taxon>Eumeta</taxon>
    </lineage>
</organism>
<dbReference type="Proteomes" id="UP000299102">
    <property type="component" value="Unassembled WGS sequence"/>
</dbReference>
<proteinExistence type="predicted"/>
<sequence length="88" mass="9398">MTYAHCHSSYTVVEGASVGDHDPPGTLAKRYRALPSARARRRLGAGRGGGGPRIEIGPFDYTKRFQNSIAVLHAGRAGGPAAHCRARR</sequence>
<keyword evidence="2" id="KW-1185">Reference proteome</keyword>
<comment type="caution">
    <text evidence="1">The sequence shown here is derived from an EMBL/GenBank/DDBJ whole genome shotgun (WGS) entry which is preliminary data.</text>
</comment>
<name>A0A4C1WZN9_EUMVA</name>
<dbReference type="AlphaFoldDB" id="A0A4C1WZN9"/>
<dbReference type="EMBL" id="BGZK01000671">
    <property type="protein sequence ID" value="GBP55539.1"/>
    <property type="molecule type" value="Genomic_DNA"/>
</dbReference>